<dbReference type="EMBL" id="JAIWYP010000005">
    <property type="protein sequence ID" value="KAH3817474.1"/>
    <property type="molecule type" value="Genomic_DNA"/>
</dbReference>
<dbReference type="AlphaFoldDB" id="A0A9D4JP13"/>
<evidence type="ECO:0000313" key="2">
    <source>
        <dbReference type="EMBL" id="KAH3817474.1"/>
    </source>
</evidence>
<sequence length="81" mass="9304">MARRSSFCGVPTPLAGSRGLAAARIRVLWARCARNQLRARLERQKQHRQGLSDRDRNSVLRPTCDYHEHLLRADHQNDKGT</sequence>
<evidence type="ECO:0000256" key="1">
    <source>
        <dbReference type="SAM" id="MobiDB-lite"/>
    </source>
</evidence>
<comment type="caution">
    <text evidence="2">The sequence shown here is derived from an EMBL/GenBank/DDBJ whole genome shotgun (WGS) entry which is preliminary data.</text>
</comment>
<dbReference type="Proteomes" id="UP000828390">
    <property type="component" value="Unassembled WGS sequence"/>
</dbReference>
<accession>A0A9D4JP13</accession>
<gene>
    <name evidence="2" type="ORF">DPMN_119010</name>
</gene>
<keyword evidence="3" id="KW-1185">Reference proteome</keyword>
<reference evidence="2" key="2">
    <citation type="submission" date="2020-11" db="EMBL/GenBank/DDBJ databases">
        <authorList>
            <person name="McCartney M.A."/>
            <person name="Auch B."/>
            <person name="Kono T."/>
            <person name="Mallez S."/>
            <person name="Becker A."/>
            <person name="Gohl D.M."/>
            <person name="Silverstein K.A.T."/>
            <person name="Koren S."/>
            <person name="Bechman K.B."/>
            <person name="Herman A."/>
            <person name="Abrahante J.E."/>
            <person name="Garbe J."/>
        </authorList>
    </citation>
    <scope>NUCLEOTIDE SEQUENCE</scope>
    <source>
        <strain evidence="2">Duluth1</strain>
        <tissue evidence="2">Whole animal</tissue>
    </source>
</reference>
<evidence type="ECO:0000313" key="3">
    <source>
        <dbReference type="Proteomes" id="UP000828390"/>
    </source>
</evidence>
<protein>
    <submittedName>
        <fullName evidence="2">Uncharacterized protein</fullName>
    </submittedName>
</protein>
<feature type="region of interest" description="Disordered" evidence="1">
    <location>
        <begin position="41"/>
        <end position="60"/>
    </location>
</feature>
<reference evidence="2" key="1">
    <citation type="journal article" date="2019" name="bioRxiv">
        <title>The Genome of the Zebra Mussel, Dreissena polymorpha: A Resource for Invasive Species Research.</title>
        <authorList>
            <person name="McCartney M.A."/>
            <person name="Auch B."/>
            <person name="Kono T."/>
            <person name="Mallez S."/>
            <person name="Zhang Y."/>
            <person name="Obille A."/>
            <person name="Becker A."/>
            <person name="Abrahante J.E."/>
            <person name="Garbe J."/>
            <person name="Badalamenti J.P."/>
            <person name="Herman A."/>
            <person name="Mangelson H."/>
            <person name="Liachko I."/>
            <person name="Sullivan S."/>
            <person name="Sone E.D."/>
            <person name="Koren S."/>
            <person name="Silverstein K.A.T."/>
            <person name="Beckman K.B."/>
            <person name="Gohl D.M."/>
        </authorList>
    </citation>
    <scope>NUCLEOTIDE SEQUENCE</scope>
    <source>
        <strain evidence="2">Duluth1</strain>
        <tissue evidence="2">Whole animal</tissue>
    </source>
</reference>
<proteinExistence type="predicted"/>
<name>A0A9D4JP13_DREPO</name>
<organism evidence="2 3">
    <name type="scientific">Dreissena polymorpha</name>
    <name type="common">Zebra mussel</name>
    <name type="synonym">Mytilus polymorpha</name>
    <dbReference type="NCBI Taxonomy" id="45954"/>
    <lineage>
        <taxon>Eukaryota</taxon>
        <taxon>Metazoa</taxon>
        <taxon>Spiralia</taxon>
        <taxon>Lophotrochozoa</taxon>
        <taxon>Mollusca</taxon>
        <taxon>Bivalvia</taxon>
        <taxon>Autobranchia</taxon>
        <taxon>Heteroconchia</taxon>
        <taxon>Euheterodonta</taxon>
        <taxon>Imparidentia</taxon>
        <taxon>Neoheterodontei</taxon>
        <taxon>Myida</taxon>
        <taxon>Dreissenoidea</taxon>
        <taxon>Dreissenidae</taxon>
        <taxon>Dreissena</taxon>
    </lineage>
</organism>